<sequence length="127" mass="14859">MIKYAVMYRIFQVILNDCIHKPIYPSLESGELNRNIQNFKKLEEISIFYDGVNVCTHRLLDSQGPTKRKDPVTNKALITKLTKHSREYHNSKEDFTKEKSSKDGGQDVINLVLEKLDVMEERMTKNR</sequence>
<accession>A0A9R1WFI4</accession>
<protein>
    <submittedName>
        <fullName evidence="1">Uncharacterized protein</fullName>
    </submittedName>
</protein>
<evidence type="ECO:0000313" key="1">
    <source>
        <dbReference type="EMBL" id="KAJ0224371.1"/>
    </source>
</evidence>
<comment type="caution">
    <text evidence="1">The sequence shown here is derived from an EMBL/GenBank/DDBJ whole genome shotgun (WGS) entry which is preliminary data.</text>
</comment>
<gene>
    <name evidence="1" type="ORF">LSAT_V11C100020620</name>
</gene>
<dbReference type="Proteomes" id="UP000235145">
    <property type="component" value="Unassembled WGS sequence"/>
</dbReference>
<organism evidence="1 2">
    <name type="scientific">Lactuca sativa</name>
    <name type="common">Garden lettuce</name>
    <dbReference type="NCBI Taxonomy" id="4236"/>
    <lineage>
        <taxon>Eukaryota</taxon>
        <taxon>Viridiplantae</taxon>
        <taxon>Streptophyta</taxon>
        <taxon>Embryophyta</taxon>
        <taxon>Tracheophyta</taxon>
        <taxon>Spermatophyta</taxon>
        <taxon>Magnoliopsida</taxon>
        <taxon>eudicotyledons</taxon>
        <taxon>Gunneridae</taxon>
        <taxon>Pentapetalae</taxon>
        <taxon>asterids</taxon>
        <taxon>campanulids</taxon>
        <taxon>Asterales</taxon>
        <taxon>Asteraceae</taxon>
        <taxon>Cichorioideae</taxon>
        <taxon>Cichorieae</taxon>
        <taxon>Lactucinae</taxon>
        <taxon>Lactuca</taxon>
    </lineage>
</organism>
<evidence type="ECO:0000313" key="2">
    <source>
        <dbReference type="Proteomes" id="UP000235145"/>
    </source>
</evidence>
<name>A0A9R1WFI4_LACSA</name>
<dbReference type="EMBL" id="NBSK02000001">
    <property type="protein sequence ID" value="KAJ0224371.1"/>
    <property type="molecule type" value="Genomic_DNA"/>
</dbReference>
<proteinExistence type="predicted"/>
<dbReference type="AlphaFoldDB" id="A0A9R1WFI4"/>
<reference evidence="1 2" key="1">
    <citation type="journal article" date="2017" name="Nat. Commun.">
        <title>Genome assembly with in vitro proximity ligation data and whole-genome triplication in lettuce.</title>
        <authorList>
            <person name="Reyes-Chin-Wo S."/>
            <person name="Wang Z."/>
            <person name="Yang X."/>
            <person name="Kozik A."/>
            <person name="Arikit S."/>
            <person name="Song C."/>
            <person name="Xia L."/>
            <person name="Froenicke L."/>
            <person name="Lavelle D.O."/>
            <person name="Truco M.J."/>
            <person name="Xia R."/>
            <person name="Zhu S."/>
            <person name="Xu C."/>
            <person name="Xu H."/>
            <person name="Xu X."/>
            <person name="Cox K."/>
            <person name="Korf I."/>
            <person name="Meyers B.C."/>
            <person name="Michelmore R.W."/>
        </authorList>
    </citation>
    <scope>NUCLEOTIDE SEQUENCE [LARGE SCALE GENOMIC DNA]</scope>
    <source>
        <strain evidence="2">cv. Salinas</strain>
        <tissue evidence="1">Seedlings</tissue>
    </source>
</reference>
<keyword evidence="2" id="KW-1185">Reference proteome</keyword>